<keyword evidence="1" id="KW-0560">Oxidoreductase</keyword>
<dbReference type="GO" id="GO:0030170">
    <property type="term" value="F:pyridoxal phosphate binding"/>
    <property type="evidence" value="ECO:0007669"/>
    <property type="project" value="TreeGrafter"/>
</dbReference>
<organism evidence="1">
    <name type="scientific">hydrothermal vent metagenome</name>
    <dbReference type="NCBI Taxonomy" id="652676"/>
    <lineage>
        <taxon>unclassified sequences</taxon>
        <taxon>metagenomes</taxon>
        <taxon>ecological metagenomes</taxon>
    </lineage>
</organism>
<name>A0A1W1E179_9ZZZZ</name>
<gene>
    <name evidence="1" type="ORF">MNB_SUP05-SYMBIONT-5-345</name>
</gene>
<dbReference type="GO" id="GO:0005960">
    <property type="term" value="C:glycine cleavage complex"/>
    <property type="evidence" value="ECO:0007669"/>
    <property type="project" value="TreeGrafter"/>
</dbReference>
<dbReference type="EC" id="1.4.4.2" evidence="1"/>
<dbReference type="GO" id="GO:0016594">
    <property type="term" value="F:glycine binding"/>
    <property type="evidence" value="ECO:0007669"/>
    <property type="project" value="TreeGrafter"/>
</dbReference>
<sequence length="53" mass="6211">MAGEWNYPYTRTQALYPVESLVANKYFPPVKRIDNVYGDRNLFCSCIATEEFE</sequence>
<dbReference type="InterPro" id="IPR020581">
    <property type="entry name" value="GDC_P"/>
</dbReference>
<dbReference type="GO" id="GO:0004375">
    <property type="term" value="F:glycine dehydrogenase (decarboxylating) activity"/>
    <property type="evidence" value="ECO:0007669"/>
    <property type="project" value="UniProtKB-EC"/>
</dbReference>
<dbReference type="EMBL" id="FPHZ01000023">
    <property type="protein sequence ID" value="SFV87476.1"/>
    <property type="molecule type" value="Genomic_DNA"/>
</dbReference>
<dbReference type="PANTHER" id="PTHR11773">
    <property type="entry name" value="GLYCINE DEHYDROGENASE, DECARBOXYLATING"/>
    <property type="match status" value="1"/>
</dbReference>
<reference evidence="1" key="1">
    <citation type="submission" date="2016-10" db="EMBL/GenBank/DDBJ databases">
        <authorList>
            <person name="de Groot N.N."/>
        </authorList>
    </citation>
    <scope>NUCLEOTIDE SEQUENCE</scope>
</reference>
<dbReference type="AlphaFoldDB" id="A0A1W1E179"/>
<accession>A0A1W1E179</accession>
<dbReference type="PANTHER" id="PTHR11773:SF1">
    <property type="entry name" value="GLYCINE DEHYDROGENASE (DECARBOXYLATING), MITOCHONDRIAL"/>
    <property type="match status" value="1"/>
</dbReference>
<dbReference type="GO" id="GO:0005829">
    <property type="term" value="C:cytosol"/>
    <property type="evidence" value="ECO:0007669"/>
    <property type="project" value="TreeGrafter"/>
</dbReference>
<proteinExistence type="predicted"/>
<protein>
    <submittedName>
        <fullName evidence="1">Glycine dehydrogenase [decarboxylating] (Glycine cleavage system P protein)</fullName>
        <ecNumber evidence="1">1.4.4.2</ecNumber>
    </submittedName>
</protein>
<evidence type="ECO:0000313" key="1">
    <source>
        <dbReference type="EMBL" id="SFV87476.1"/>
    </source>
</evidence>
<dbReference type="GO" id="GO:0019464">
    <property type="term" value="P:glycine decarboxylation via glycine cleavage system"/>
    <property type="evidence" value="ECO:0007669"/>
    <property type="project" value="TreeGrafter"/>
</dbReference>